<evidence type="ECO:0000313" key="2">
    <source>
        <dbReference type="EMBL" id="CAB4155737.1"/>
    </source>
</evidence>
<gene>
    <name evidence="6" type="ORF">UFOVP1002_110</name>
    <name evidence="7" type="ORF">UFOVP1217_85</name>
    <name evidence="8" type="ORF">UFOVP1343_69</name>
    <name evidence="9" type="ORF">UFOVP1438_118</name>
    <name evidence="12" type="ORF">UFOVP1541_67</name>
    <name evidence="10" type="ORF">UFOVP1592_114</name>
    <name evidence="1" type="ORF">UFOVP465_163</name>
    <name evidence="2" type="ORF">UFOVP666_21</name>
    <name evidence="3" type="ORF">UFOVP727_98</name>
    <name evidence="11" type="ORF">UFOVP741_101</name>
    <name evidence="4" type="ORF">UFOVP819_49</name>
    <name evidence="5" type="ORF">UFOVP926_38</name>
</gene>
<evidence type="ECO:0000313" key="3">
    <source>
        <dbReference type="EMBL" id="CAB4160230.1"/>
    </source>
</evidence>
<dbReference type="EMBL" id="LR796961">
    <property type="protein sequence ID" value="CAB4178359.1"/>
    <property type="molecule type" value="Genomic_DNA"/>
</dbReference>
<evidence type="ECO:0000313" key="7">
    <source>
        <dbReference type="EMBL" id="CAB4191672.1"/>
    </source>
</evidence>
<dbReference type="EMBL" id="LR796698">
    <property type="protein sequence ID" value="CAB4160230.1"/>
    <property type="molecule type" value="Genomic_DNA"/>
</dbReference>
<protein>
    <submittedName>
        <fullName evidence="7">Phage virion morphogensis protein</fullName>
    </submittedName>
</protein>
<evidence type="ECO:0000313" key="1">
    <source>
        <dbReference type="EMBL" id="CAB4145244.1"/>
    </source>
</evidence>
<evidence type="ECO:0000313" key="5">
    <source>
        <dbReference type="EMBL" id="CAB4172076.1"/>
    </source>
</evidence>
<evidence type="ECO:0000313" key="12">
    <source>
        <dbReference type="EMBL" id="CAB5228947.1"/>
    </source>
</evidence>
<organism evidence="7">
    <name type="scientific">uncultured Caudovirales phage</name>
    <dbReference type="NCBI Taxonomy" id="2100421"/>
    <lineage>
        <taxon>Viruses</taxon>
        <taxon>Duplodnaviria</taxon>
        <taxon>Heunggongvirae</taxon>
        <taxon>Uroviricota</taxon>
        <taxon>Caudoviricetes</taxon>
        <taxon>Peduoviridae</taxon>
        <taxon>Maltschvirus</taxon>
        <taxon>Maltschvirus maltsch</taxon>
    </lineage>
</organism>
<dbReference type="EMBL" id="LR796644">
    <property type="protein sequence ID" value="CAB4155737.1"/>
    <property type="molecule type" value="Genomic_DNA"/>
</dbReference>
<sequence length="163" mass="17930">MASDLKIKITIDARAAIKRMKDMEKRSMDFKPVFRWAKRELGLMNGQNFAQHGLPVGGWSPLSPKYAAWKATNFPGAPDMVRSGKLFNSLRNLNGGVNSIGLKKATFGTDVEYAKFHQYGTTKMPKRKLVYEPAGFAERVALLAARHVADGKLGVGAGDLAFE</sequence>
<dbReference type="EMBL" id="LR797395">
    <property type="protein sequence ID" value="CAB4213164.1"/>
    <property type="molecule type" value="Genomic_DNA"/>
</dbReference>
<dbReference type="EMBL" id="LR798341">
    <property type="protein sequence ID" value="CAB5225172.1"/>
    <property type="molecule type" value="Genomic_DNA"/>
</dbReference>
<evidence type="ECO:0000313" key="4">
    <source>
        <dbReference type="EMBL" id="CAB4164659.1"/>
    </source>
</evidence>
<dbReference type="EMBL" id="LR796878">
    <property type="protein sequence ID" value="CAB4172076.1"/>
    <property type="molecule type" value="Genomic_DNA"/>
</dbReference>
<evidence type="ECO:0000313" key="11">
    <source>
        <dbReference type="EMBL" id="CAB5225172.1"/>
    </source>
</evidence>
<dbReference type="Pfam" id="PF05069">
    <property type="entry name" value="Phage_tail_S"/>
    <property type="match status" value="1"/>
</dbReference>
<evidence type="ECO:0000313" key="10">
    <source>
        <dbReference type="EMBL" id="CAB4217883.1"/>
    </source>
</evidence>
<reference evidence="7" key="1">
    <citation type="submission" date="2020-05" db="EMBL/GenBank/DDBJ databases">
        <authorList>
            <person name="Chiriac C."/>
            <person name="Salcher M."/>
            <person name="Ghai R."/>
            <person name="Kavagutti S V."/>
        </authorList>
    </citation>
    <scope>NUCLEOTIDE SEQUENCE</scope>
</reference>
<name>A0A6J5R774_9CAUD</name>
<dbReference type="EMBL" id="LR797177">
    <property type="protein sequence ID" value="CAB4191672.1"/>
    <property type="molecule type" value="Genomic_DNA"/>
</dbReference>
<dbReference type="EMBL" id="LR797305">
    <property type="protein sequence ID" value="CAB4200718.1"/>
    <property type="molecule type" value="Genomic_DNA"/>
</dbReference>
<proteinExistence type="predicted"/>
<accession>A0A6J5R774</accession>
<dbReference type="InterPro" id="IPR006522">
    <property type="entry name" value="Phage_virion_morphogenesis"/>
</dbReference>
<dbReference type="EMBL" id="LR797452">
    <property type="protein sequence ID" value="CAB4217883.1"/>
    <property type="molecule type" value="Genomic_DNA"/>
</dbReference>
<dbReference type="EMBL" id="LR798395">
    <property type="protein sequence ID" value="CAB5228947.1"/>
    <property type="molecule type" value="Genomic_DNA"/>
</dbReference>
<dbReference type="EMBL" id="LR796443">
    <property type="protein sequence ID" value="CAB4145244.1"/>
    <property type="molecule type" value="Genomic_DNA"/>
</dbReference>
<evidence type="ECO:0000313" key="6">
    <source>
        <dbReference type="EMBL" id="CAB4178359.1"/>
    </source>
</evidence>
<evidence type="ECO:0000313" key="8">
    <source>
        <dbReference type="EMBL" id="CAB4200718.1"/>
    </source>
</evidence>
<evidence type="ECO:0000313" key="9">
    <source>
        <dbReference type="EMBL" id="CAB4213164.1"/>
    </source>
</evidence>
<dbReference type="EMBL" id="LR796762">
    <property type="protein sequence ID" value="CAB4164659.1"/>
    <property type="molecule type" value="Genomic_DNA"/>
</dbReference>